<dbReference type="Gene3D" id="3.20.20.410">
    <property type="entry name" value="Protein of unknown function UPF0759"/>
    <property type="match status" value="1"/>
</dbReference>
<evidence type="ECO:0008006" key="2">
    <source>
        <dbReference type="Google" id="ProtNLM"/>
    </source>
</evidence>
<dbReference type="Pfam" id="PF01904">
    <property type="entry name" value="DUF72"/>
    <property type="match status" value="1"/>
</dbReference>
<proteinExistence type="predicted"/>
<dbReference type="SUPFAM" id="SSF117396">
    <property type="entry name" value="TM1631-like"/>
    <property type="match status" value="1"/>
</dbReference>
<protein>
    <recommendedName>
        <fullName evidence="2">DUF72 domain-containing protein</fullName>
    </recommendedName>
</protein>
<accession>A0A3P3XP82</accession>
<dbReference type="InterPro" id="IPR036520">
    <property type="entry name" value="UPF0759_sf"/>
</dbReference>
<name>A0A3P3XP82_9SPIR</name>
<evidence type="ECO:0000313" key="1">
    <source>
        <dbReference type="EMBL" id="SLM18096.1"/>
    </source>
</evidence>
<dbReference type="AlphaFoldDB" id="A0A3P3XP82"/>
<dbReference type="EMBL" id="FWDO01000004">
    <property type="protein sequence ID" value="SLM18096.1"/>
    <property type="molecule type" value="Genomic_DNA"/>
</dbReference>
<dbReference type="InterPro" id="IPR002763">
    <property type="entry name" value="DUF72"/>
</dbReference>
<reference evidence="1" key="1">
    <citation type="submission" date="2017-02" db="EMBL/GenBank/DDBJ databases">
        <authorList>
            <person name="Regsiter A."/>
            <person name="William W."/>
        </authorList>
    </citation>
    <scope>NUCLEOTIDE SEQUENCE</scope>
    <source>
        <strain evidence="1">BdmA 4</strain>
    </source>
</reference>
<organism evidence="1">
    <name type="scientific">uncultured spirochete</name>
    <dbReference type="NCBI Taxonomy" id="156406"/>
    <lineage>
        <taxon>Bacteria</taxon>
        <taxon>Pseudomonadati</taxon>
        <taxon>Spirochaetota</taxon>
        <taxon>Spirochaetia</taxon>
        <taxon>Spirochaetales</taxon>
        <taxon>environmental samples</taxon>
    </lineage>
</organism>
<dbReference type="PANTHER" id="PTHR30348">
    <property type="entry name" value="UNCHARACTERIZED PROTEIN YECE"/>
    <property type="match status" value="1"/>
</dbReference>
<gene>
    <name evidence="1" type="ORF">SPIRO4BDMA_40668</name>
</gene>
<dbReference type="PANTHER" id="PTHR30348:SF4">
    <property type="entry name" value="DUF72 DOMAIN-CONTAINING PROTEIN"/>
    <property type="match status" value="1"/>
</dbReference>
<sequence>MHRVLVGTSGWNYEDWKGSFYPEDLPKTKWLEYYARNFQTIEVNATFYHEMKESTYKKWSEATPDGFCWAVKAHRFITHIKRLRDVEEPLKRFFGSVSALGDKLGPVLFQLPPSLAFDGAVLEEFSATLHNAARSSAGLPKIMRFAIEPRHASWMRDDALACLRKLGLGFCISDTGGHYPCRKAVTSDFAYIRLHGPTTLYASSYSDAQLEDWAARVATLDRDVYIYFDNSCMAYAPNNALDLKKLMDNFVPGSGS</sequence>